<dbReference type="EMBL" id="JACTAM010000024">
    <property type="protein sequence ID" value="KAI2648771.1"/>
    <property type="molecule type" value="Genomic_DNA"/>
</dbReference>
<feature type="domain" description="Pentraxin (PTX)" evidence="8">
    <location>
        <begin position="1217"/>
        <end position="1420"/>
    </location>
</feature>
<feature type="domain" description="Pentraxin (PTX)" evidence="8">
    <location>
        <begin position="112"/>
        <end position="317"/>
    </location>
</feature>
<reference evidence="9 10" key="1">
    <citation type="submission" date="2022-01" db="EMBL/GenBank/DDBJ databases">
        <title>A high-quality chromosome-level genome assembly of rohu carp, Labeo rohita.</title>
        <authorList>
            <person name="Arick M.A. II"/>
            <person name="Hsu C.-Y."/>
            <person name="Magbanua Z."/>
            <person name="Pechanova O."/>
            <person name="Grover C."/>
            <person name="Miller E."/>
            <person name="Thrash A."/>
            <person name="Ezzel L."/>
            <person name="Alam S."/>
            <person name="Benzie J."/>
            <person name="Hamilton M."/>
            <person name="Karsi A."/>
            <person name="Lawrence M.L."/>
            <person name="Peterson D.G."/>
        </authorList>
    </citation>
    <scope>NUCLEOTIDE SEQUENCE [LARGE SCALE GENOMIC DNA]</scope>
    <source>
        <strain evidence="10">BAU-BD-2019</strain>
        <tissue evidence="9">Blood</tissue>
    </source>
</reference>
<keyword evidence="2" id="KW-0479">Metal-binding</keyword>
<name>A0ABQ8LDI1_LABRO</name>
<evidence type="ECO:0000259" key="8">
    <source>
        <dbReference type="PROSITE" id="PS51828"/>
    </source>
</evidence>
<dbReference type="InterPro" id="IPR030476">
    <property type="entry name" value="Pentaxin_CS"/>
</dbReference>
<keyword evidence="7" id="KW-1133">Transmembrane helix</keyword>
<dbReference type="SUPFAM" id="SSF49899">
    <property type="entry name" value="Concanavalin A-like lectins/glucanases"/>
    <property type="match status" value="7"/>
</dbReference>
<keyword evidence="10" id="KW-1185">Reference proteome</keyword>
<dbReference type="InterPro" id="IPR001759">
    <property type="entry name" value="PTX_dom"/>
</dbReference>
<feature type="domain" description="Pentraxin (PTX)" evidence="8">
    <location>
        <begin position="785"/>
        <end position="991"/>
    </location>
</feature>
<dbReference type="Gene3D" id="2.60.120.200">
    <property type="match status" value="7"/>
</dbReference>
<dbReference type="PRINTS" id="PR00895">
    <property type="entry name" value="PENTAXIN"/>
</dbReference>
<dbReference type="CDD" id="cd00152">
    <property type="entry name" value="PTX"/>
    <property type="match status" value="6"/>
</dbReference>
<evidence type="ECO:0000256" key="5">
    <source>
        <dbReference type="ARBA" id="ARBA00023157"/>
    </source>
</evidence>
<evidence type="ECO:0000256" key="4">
    <source>
        <dbReference type="ARBA" id="ARBA00022837"/>
    </source>
</evidence>
<comment type="cofactor">
    <cofactor evidence="1">
        <name>Ca(2+)</name>
        <dbReference type="ChEBI" id="CHEBI:29108"/>
    </cofactor>
</comment>
<evidence type="ECO:0000256" key="7">
    <source>
        <dbReference type="SAM" id="Phobius"/>
    </source>
</evidence>
<dbReference type="Pfam" id="PF00354">
    <property type="entry name" value="Pentaxin"/>
    <property type="match status" value="7"/>
</dbReference>
<dbReference type="InterPro" id="IPR051005">
    <property type="entry name" value="Pentraxin_domain"/>
</dbReference>
<dbReference type="PANTHER" id="PTHR45869">
    <property type="entry name" value="C-REACTIVE PROTEIN-RELATED"/>
    <property type="match status" value="1"/>
</dbReference>
<feature type="domain" description="Pentraxin (PTX)" evidence="8">
    <location>
        <begin position="1011"/>
        <end position="1214"/>
    </location>
</feature>
<comment type="caution">
    <text evidence="9">The sequence shown here is derived from an EMBL/GenBank/DDBJ whole genome shotgun (WGS) entry which is preliminary data.</text>
</comment>
<evidence type="ECO:0000256" key="1">
    <source>
        <dbReference type="ARBA" id="ARBA00001913"/>
    </source>
</evidence>
<dbReference type="InterPro" id="IPR013320">
    <property type="entry name" value="ConA-like_dom_sf"/>
</dbReference>
<feature type="domain" description="Pentraxin (PTX)" evidence="8">
    <location>
        <begin position="551"/>
        <end position="753"/>
    </location>
</feature>
<feature type="disulfide bond" evidence="6">
    <location>
        <begin position="1042"/>
        <end position="1101"/>
    </location>
</feature>
<protein>
    <submittedName>
        <fullName evidence="9">Pentraxin fusion protein</fullName>
    </submittedName>
</protein>
<feature type="transmembrane region" description="Helical" evidence="7">
    <location>
        <begin position="985"/>
        <end position="1008"/>
    </location>
</feature>
<dbReference type="SMART" id="SM00159">
    <property type="entry name" value="PTX"/>
    <property type="match status" value="7"/>
</dbReference>
<sequence>MLVFPTKSSSSYVELIPDKPMSLSAFTLCMTIKLRRFIKPESTYAERIYQKCYICTCRKMLPVVLFFSLLFLKPVATNGNAFSSNKSNRLLQAGFHLSLFQRLCFCLAEGLGGKMLVFPSKSSSSYVELTPEKPMSLSAFTLCMRVTTELWDVREIILFAYRTPDTDELNVWKEKDGRFSLYFQSSHDGVLFNLTLPSPYHTHLCVTWNSANGLTAFWVDGRRSSLQVYKTGHRVRAGGVVLLGQDPDDYLGDFDPEQSFVGEMKDVYMWDYVLSDNQIKAVYSNQESSMPKGNVLNWNTTKYYAHGNVTCIKMLALFFCLYLFLTPAASEVGLAGKVLLFPNETATSFVKLTPEKPLNLSAFTLCMRVTTELQGAREIILFAYRTQDYDELNVWREQDGRFGNGALFYLPPLSTFQTHLCITWDSATGLTAFWVDGHRSVFQLYKKGHSIRPGGAILLGQDPDSYVGGFDASQSFVGEITDVQMWDHVFSGTEIKAVCSNQEPYVPKGNMFDWNTIKYEITGNVVTCSKMLVLFLCVLSLTPAATEESLRGKVLLFPYMTNTSFVQLTSEKPLSLSAFTLCMRAAMEPGWREIALFAYRTPEVDELNLWKEKDGRLSLYLQSSEDGALFSLPSLSTFQTHLCVTWDSATGLTAFWVDGRRSLFKIYRKGHSIRPGGTVLLGQDPDTYVGTFARDQCFVGEVTDVHMWDYVLSSSQIKAVYSNQELNGNVINWNTVVYDIKGDIKAVHSNQEPIGSTSMQWSLEDEFLEPPCSDLNHNVGAVGLSGKVLLFPTQTDSSYVKLIPEKPLSLSAFTLCMRVATELQSNRDIILFAYRTADADQLNMWREKDGRFSLYILSDSDAVFFHLPPLSTFQTHLCITWDSATGFTAFWVNGRRSVLQIYRKGHSVEPGGTVLLGQDPDTYVGGFEAKQSFVGEITELHMWDYVLSGSQIKAVYSNQDTHVKGNVFSWNTIMYEIIGSTCIKMLAQVLLFFCLLSLTPAVTAGLAVGLGGKILLFPTETNSTYVKLIPEKSLSLSEFTLCMRSSRAREEIILFAYRTQNHDELNVWRENDGRLSLYLQSSSNGALFYLPPLSTFQTHLCITWDSATGLTAFWVDGRRSVSQLYRKDHSINPGGTILLGQDPDNYLGSFQASQSFVGEITDVHMWDHVLSATEIKAVYSNQEPYVPKGNVINWNTVKHEIIGDVLAITTDEHVGLSGGVLLFPTETDSSYVKLIPEKPLSLSAFTLCMRVATELQGEREIILFAYRTHAYDELNVWREKDGHLSFYLSGGGALFHLPPLSTFQTHLCITWDSATGLAAFWVDGRRSVSQLYRKGHTIRPGGTVLLGQDPDNYVGGFEASQSFVGEITDVHMWDHVLSATEIKGVYSNQEPYVPKGNVINWNTTCSKMLVPVVLFFCLLSLKPAATEVGLIGKVLLFPYETDFSYVKLTPKKPLGLTAFTLCMRVATELQGERQIILFAYRTPDFDELNVWREKDGRVSFYLSGDGAFFHLPPLSTFRAHLCLTWASRTGLTAFWVDGRRSAFQLYKPGHSIRPQGTALLGQDPDKHLGDFEAVQSFAGELTDLNMWDYILTGNQIKALYLNHAQRVPRGNVFDWNSIEYEIKGNVLVVQDD</sequence>
<evidence type="ECO:0000256" key="2">
    <source>
        <dbReference type="ARBA" id="ARBA00022723"/>
    </source>
</evidence>
<keyword evidence="5 6" id="KW-1015">Disulfide bond</keyword>
<evidence type="ECO:0000313" key="9">
    <source>
        <dbReference type="EMBL" id="KAI2648771.1"/>
    </source>
</evidence>
<keyword evidence="4" id="KW-0106">Calcium</keyword>
<keyword evidence="3" id="KW-0732">Signal</keyword>
<dbReference type="PANTHER" id="PTHR45869:SF2">
    <property type="entry name" value="C-REACTIVE PROTEIN-RELATED"/>
    <property type="match status" value="1"/>
</dbReference>
<feature type="domain" description="Pentraxin (PTX)" evidence="8">
    <location>
        <begin position="1431"/>
        <end position="1632"/>
    </location>
</feature>
<dbReference type="PROSITE" id="PS00289">
    <property type="entry name" value="PTX_1"/>
    <property type="match status" value="7"/>
</dbReference>
<proteinExistence type="predicted"/>
<organism evidence="9 10">
    <name type="scientific">Labeo rohita</name>
    <name type="common">Indian major carp</name>
    <name type="synonym">Cyprinus rohita</name>
    <dbReference type="NCBI Taxonomy" id="84645"/>
    <lineage>
        <taxon>Eukaryota</taxon>
        <taxon>Metazoa</taxon>
        <taxon>Chordata</taxon>
        <taxon>Craniata</taxon>
        <taxon>Vertebrata</taxon>
        <taxon>Euteleostomi</taxon>
        <taxon>Actinopterygii</taxon>
        <taxon>Neopterygii</taxon>
        <taxon>Teleostei</taxon>
        <taxon>Ostariophysi</taxon>
        <taxon>Cypriniformes</taxon>
        <taxon>Cyprinidae</taxon>
        <taxon>Labeoninae</taxon>
        <taxon>Labeonini</taxon>
        <taxon>Labeo</taxon>
    </lineage>
</organism>
<evidence type="ECO:0000313" key="10">
    <source>
        <dbReference type="Proteomes" id="UP000830375"/>
    </source>
</evidence>
<keyword evidence="7" id="KW-0812">Transmembrane</keyword>
<evidence type="ECO:0000256" key="6">
    <source>
        <dbReference type="PROSITE-ProRule" id="PRU01172"/>
    </source>
</evidence>
<dbReference type="Proteomes" id="UP000830375">
    <property type="component" value="Unassembled WGS sequence"/>
</dbReference>
<evidence type="ECO:0000256" key="3">
    <source>
        <dbReference type="ARBA" id="ARBA00022729"/>
    </source>
</evidence>
<keyword evidence="7" id="KW-0472">Membrane</keyword>
<accession>A0ABQ8LDI1</accession>
<gene>
    <name evidence="9" type="ORF">H4Q32_019901</name>
</gene>
<feature type="domain" description="Pentraxin (PTX)" evidence="8">
    <location>
        <begin position="335"/>
        <end position="533"/>
    </location>
</feature>
<dbReference type="PROSITE" id="PS51828">
    <property type="entry name" value="PTX_2"/>
    <property type="match status" value="7"/>
</dbReference>
<comment type="caution">
    <text evidence="6">Lacks conserved residue(s) required for the propagation of feature annotation.</text>
</comment>